<feature type="compositionally biased region" description="Basic residues" evidence="1">
    <location>
        <begin position="133"/>
        <end position="142"/>
    </location>
</feature>
<reference evidence="3" key="1">
    <citation type="submission" date="2016-11" db="UniProtKB">
        <authorList>
            <consortium name="WormBaseParasite"/>
        </authorList>
    </citation>
    <scope>IDENTIFICATION</scope>
</reference>
<feature type="compositionally biased region" description="Low complexity" evidence="1">
    <location>
        <begin position="162"/>
        <end position="175"/>
    </location>
</feature>
<accession>A0A1I8F655</accession>
<dbReference type="WBParaSite" id="maker-unitig_21308-snap-gene-0.2-mRNA-1">
    <property type="protein sequence ID" value="maker-unitig_21308-snap-gene-0.2-mRNA-1"/>
    <property type="gene ID" value="maker-unitig_21308-snap-gene-0.2"/>
</dbReference>
<evidence type="ECO:0000313" key="3">
    <source>
        <dbReference type="WBParaSite" id="maker-unitig_21308-snap-gene-0.2-mRNA-1"/>
    </source>
</evidence>
<organism evidence="2 3">
    <name type="scientific">Macrostomum lignano</name>
    <dbReference type="NCBI Taxonomy" id="282301"/>
    <lineage>
        <taxon>Eukaryota</taxon>
        <taxon>Metazoa</taxon>
        <taxon>Spiralia</taxon>
        <taxon>Lophotrochozoa</taxon>
        <taxon>Platyhelminthes</taxon>
        <taxon>Rhabditophora</taxon>
        <taxon>Macrostomorpha</taxon>
        <taxon>Macrostomida</taxon>
        <taxon>Macrostomidae</taxon>
        <taxon>Macrostomum</taxon>
    </lineage>
</organism>
<sequence>LFNTEDNWSTSSNVCRIRATYPSSAAALSCSILISALTLFESTVLNAWNAAGQHDAGRIVAAVRLICNLHHRCFRALASASPQSASCRQLNSCNSQQQAAESRQHHSGRGQLLQRLPLTAGAGDGASPPSAKRPPKGAATRRKGMEQQHQQHSSAQTLGHVDSFASDAGGASSFPGDDEDDDCLPAGQEESSFSGGAGAVAAGAPATWMFGFEHPMNQMVAKKVIDQAQAVSGHCSQKR</sequence>
<feature type="compositionally biased region" description="Polar residues" evidence="1">
    <location>
        <begin position="147"/>
        <end position="157"/>
    </location>
</feature>
<feature type="region of interest" description="Disordered" evidence="1">
    <location>
        <begin position="119"/>
        <end position="199"/>
    </location>
</feature>
<proteinExistence type="predicted"/>
<dbReference type="AlphaFoldDB" id="A0A1I8F655"/>
<keyword evidence="2" id="KW-1185">Reference proteome</keyword>
<name>A0A1I8F655_9PLAT</name>
<evidence type="ECO:0000256" key="1">
    <source>
        <dbReference type="SAM" id="MobiDB-lite"/>
    </source>
</evidence>
<dbReference type="Proteomes" id="UP000095280">
    <property type="component" value="Unplaced"/>
</dbReference>
<protein>
    <submittedName>
        <fullName evidence="3">CBFD_NFYB_HMF domain-containing protein</fullName>
    </submittedName>
</protein>
<evidence type="ECO:0000313" key="2">
    <source>
        <dbReference type="Proteomes" id="UP000095280"/>
    </source>
</evidence>